<dbReference type="SUPFAM" id="SSF81301">
    <property type="entry name" value="Nucleotidyltransferase"/>
    <property type="match status" value="1"/>
</dbReference>
<evidence type="ECO:0000313" key="3">
    <source>
        <dbReference type="EMBL" id="QPJ65379.1"/>
    </source>
</evidence>
<dbReference type="InterPro" id="IPR006116">
    <property type="entry name" value="NT_2-5OAS_ClassI-CCAase"/>
</dbReference>
<proteinExistence type="predicted"/>
<dbReference type="GO" id="GO:0016779">
    <property type="term" value="F:nucleotidyltransferase activity"/>
    <property type="evidence" value="ECO:0007669"/>
    <property type="project" value="InterPro"/>
</dbReference>
<reference evidence="4" key="1">
    <citation type="submission" date="2020-02" db="EMBL/GenBank/DDBJ databases">
        <title>Genomic and physiological characterization of two novel Nitrospinaceae genera.</title>
        <authorList>
            <person name="Mueller A.J."/>
            <person name="Jung M.-Y."/>
            <person name="Strachan C.R."/>
            <person name="Herbold C.W."/>
            <person name="Kirkegaard R.H."/>
            <person name="Daims H."/>
        </authorList>
    </citation>
    <scope>NUCLEOTIDE SEQUENCE [LARGE SCALE GENOMIC DNA]</scope>
</reference>
<keyword evidence="1" id="KW-0051">Antiviral defense</keyword>
<evidence type="ECO:0000256" key="1">
    <source>
        <dbReference type="ARBA" id="ARBA00023118"/>
    </source>
</evidence>
<evidence type="ECO:0000313" key="4">
    <source>
        <dbReference type="Proteomes" id="UP000594464"/>
    </source>
</evidence>
<protein>
    <submittedName>
        <fullName evidence="3">Nucleotidyltransferase</fullName>
    </submittedName>
</protein>
<dbReference type="GO" id="GO:0051607">
    <property type="term" value="P:defense response to virus"/>
    <property type="evidence" value="ECO:0007669"/>
    <property type="project" value="UniProtKB-KW"/>
</dbReference>
<feature type="compositionally biased region" description="Polar residues" evidence="2">
    <location>
        <begin position="404"/>
        <end position="414"/>
    </location>
</feature>
<dbReference type="KEGG" id="nva:G3M78_08235"/>
<dbReference type="Pfam" id="PF18144">
    <property type="entry name" value="SMODS"/>
    <property type="match status" value="1"/>
</dbReference>
<gene>
    <name evidence="3" type="ORF">G3M78_08235</name>
</gene>
<organism evidence="3 4">
    <name type="scientific">Candidatus Nitrohelix vancouverensis</name>
    <dbReference type="NCBI Taxonomy" id="2705534"/>
    <lineage>
        <taxon>Bacteria</taxon>
        <taxon>Pseudomonadati</taxon>
        <taxon>Nitrospinota/Tectimicrobiota group</taxon>
        <taxon>Nitrospinota</taxon>
        <taxon>Nitrospinia</taxon>
        <taxon>Nitrospinales</taxon>
        <taxon>Nitrospinaceae</taxon>
        <taxon>Candidatus Nitrohelix</taxon>
    </lineage>
</organism>
<dbReference type="CDD" id="cd05400">
    <property type="entry name" value="NT_2-5OAS_ClassI-CCAase"/>
    <property type="match status" value="1"/>
</dbReference>
<name>A0A7T0C2J4_9BACT</name>
<dbReference type="AlphaFoldDB" id="A0A7T0C2J4"/>
<evidence type="ECO:0000256" key="2">
    <source>
        <dbReference type="SAM" id="MobiDB-lite"/>
    </source>
</evidence>
<dbReference type="Proteomes" id="UP000594464">
    <property type="component" value="Chromosome"/>
</dbReference>
<dbReference type="EMBL" id="CP048620">
    <property type="protein sequence ID" value="QPJ65379.1"/>
    <property type="molecule type" value="Genomic_DNA"/>
</dbReference>
<accession>A0A7T0C2J4</accession>
<dbReference type="InterPro" id="IPR043519">
    <property type="entry name" value="NT_sf"/>
</dbReference>
<feature type="region of interest" description="Disordered" evidence="2">
    <location>
        <begin position="389"/>
        <end position="414"/>
    </location>
</feature>
<keyword evidence="3" id="KW-0808">Transferase</keyword>
<sequence length="414" mass="47745">MTTELQTDHNQLFKNIQRELDISPSKYQQAVDRYTAVGNWLEKGTYRNPQDVPHIYPQGSFRLGTVIRPLKEGKESDYDIDLVCELQTNKRQTTPGEIKLSAGSRLKEHETYKDMLDEEGRRCWTLNYSEEDGVGFHLDVLPSVPEPDQQYLSCNAIAITDKKDAGSYEWSTSDPNGYADWFDEKNRPTFELIQFSEKNRIFMENKSVFAQVDKVPDQLVKTPLQGAIQILKRHRDQRFSEHDLEEDKPISMIITTLSAELYNQEPDILSALKGIVGQLLEHSKLVNPGWYEFKESYAGKSVINRKSDEEWYIPNPVNPNENFADRWHENNHRKAKAFFRWVAWVQEDLIEILDQYELEDVCEALQPILGKDLVQKASKGLLVASASNVTSGADDDHPRIEIKNPSQPWGLNER</sequence>